<dbReference type="FunFam" id="3.10.580.10:FF:000006">
    <property type="entry name" value="DUF21 and CBS domain protein"/>
    <property type="match status" value="1"/>
</dbReference>
<evidence type="ECO:0000256" key="2">
    <source>
        <dbReference type="ARBA" id="ARBA00022692"/>
    </source>
</evidence>
<evidence type="ECO:0000256" key="7">
    <source>
        <dbReference type="PROSITE-ProRule" id="PRU01193"/>
    </source>
</evidence>
<dbReference type="InterPro" id="IPR045095">
    <property type="entry name" value="ACDP"/>
</dbReference>
<reference evidence="12" key="1">
    <citation type="journal article" date="2019" name="G3 (Bethesda)">
        <title>Genome Assemblies of Two Rare Opportunistic Yeast Pathogens: Diutina rugosa (syn. Candida rugosa) and Trichomonascus ciferrii (syn. Candida ciferrii).</title>
        <authorList>
            <person name="Mixao V."/>
            <person name="Saus E."/>
            <person name="Hansen A.P."/>
            <person name="Lass-Florl C."/>
            <person name="Gabaldon T."/>
        </authorList>
    </citation>
    <scope>NUCLEOTIDE SEQUENCE</scope>
    <source>
        <strain evidence="12">CBS 4856</strain>
    </source>
</reference>
<keyword evidence="2 7" id="KW-0812">Transmembrane</keyword>
<feature type="region of interest" description="Disordered" evidence="8">
    <location>
        <begin position="43"/>
        <end position="63"/>
    </location>
</feature>
<keyword evidence="3" id="KW-0677">Repeat</keyword>
<dbReference type="GO" id="GO:0030026">
    <property type="term" value="P:intracellular manganese ion homeostasis"/>
    <property type="evidence" value="ECO:0007669"/>
    <property type="project" value="TreeGrafter"/>
</dbReference>
<accession>A0A642V856</accession>
<dbReference type="CDD" id="cd04590">
    <property type="entry name" value="CBS_pair_CorC_HlyC_assoc"/>
    <property type="match status" value="1"/>
</dbReference>
<dbReference type="EMBL" id="SWFS01000129">
    <property type="protein sequence ID" value="KAA8915963.1"/>
    <property type="molecule type" value="Genomic_DNA"/>
</dbReference>
<dbReference type="AlphaFoldDB" id="A0A642V856"/>
<dbReference type="PROSITE" id="PS51846">
    <property type="entry name" value="CNNM"/>
    <property type="match status" value="1"/>
</dbReference>
<evidence type="ECO:0000256" key="6">
    <source>
        <dbReference type="PROSITE-ProRule" id="PRU00703"/>
    </source>
</evidence>
<dbReference type="PANTHER" id="PTHR12064">
    <property type="entry name" value="METAL TRANSPORTER CNNM"/>
    <property type="match status" value="1"/>
</dbReference>
<dbReference type="Pfam" id="PF00571">
    <property type="entry name" value="CBS"/>
    <property type="match status" value="1"/>
</dbReference>
<keyword evidence="4 7" id="KW-1133">Transmembrane helix</keyword>
<dbReference type="InterPro" id="IPR046342">
    <property type="entry name" value="CBS_dom_sf"/>
</dbReference>
<feature type="domain" description="CBS" evidence="10">
    <location>
        <begin position="331"/>
        <end position="398"/>
    </location>
</feature>
<evidence type="ECO:0000259" key="11">
    <source>
        <dbReference type="PROSITE" id="PS51846"/>
    </source>
</evidence>
<dbReference type="Proteomes" id="UP000761534">
    <property type="component" value="Unassembled WGS sequence"/>
</dbReference>
<dbReference type="InterPro" id="IPR002550">
    <property type="entry name" value="CNNM"/>
</dbReference>
<evidence type="ECO:0000256" key="1">
    <source>
        <dbReference type="ARBA" id="ARBA00004141"/>
    </source>
</evidence>
<feature type="transmembrane region" description="Helical" evidence="9">
    <location>
        <begin position="157"/>
        <end position="177"/>
    </location>
</feature>
<dbReference type="InterPro" id="IPR044751">
    <property type="entry name" value="Ion_transp-like_CBS"/>
</dbReference>
<dbReference type="VEuPathDB" id="FungiDB:TRICI_001880"/>
<evidence type="ECO:0000259" key="10">
    <source>
        <dbReference type="PROSITE" id="PS51371"/>
    </source>
</evidence>
<evidence type="ECO:0000256" key="3">
    <source>
        <dbReference type="ARBA" id="ARBA00022737"/>
    </source>
</evidence>
<evidence type="ECO:0000256" key="8">
    <source>
        <dbReference type="SAM" id="MobiDB-lite"/>
    </source>
</evidence>
<dbReference type="InterPro" id="IPR000644">
    <property type="entry name" value="CBS_dom"/>
</dbReference>
<protein>
    <recommendedName>
        <fullName evidence="14">CNNM transmembrane domain-containing protein</fullName>
    </recommendedName>
</protein>
<name>A0A642V856_9ASCO</name>
<evidence type="ECO:0000313" key="13">
    <source>
        <dbReference type="Proteomes" id="UP000761534"/>
    </source>
</evidence>
<evidence type="ECO:0000256" key="5">
    <source>
        <dbReference type="ARBA" id="ARBA00023136"/>
    </source>
</evidence>
<feature type="transmembrane region" description="Helical" evidence="9">
    <location>
        <begin position="12"/>
        <end position="32"/>
    </location>
</feature>
<dbReference type="PANTHER" id="PTHR12064:SF97">
    <property type="entry name" value="METAL TRANSPORTER CNNM-5"/>
    <property type="match status" value="1"/>
</dbReference>
<keyword evidence="6" id="KW-0129">CBS domain</keyword>
<dbReference type="PROSITE" id="PS51371">
    <property type="entry name" value="CBS"/>
    <property type="match status" value="1"/>
</dbReference>
<proteinExistence type="predicted"/>
<evidence type="ECO:0000256" key="4">
    <source>
        <dbReference type="ARBA" id="ARBA00022989"/>
    </source>
</evidence>
<dbReference type="GO" id="GO:0005737">
    <property type="term" value="C:cytoplasm"/>
    <property type="evidence" value="ECO:0007669"/>
    <property type="project" value="TreeGrafter"/>
</dbReference>
<comment type="subcellular location">
    <subcellularLocation>
        <location evidence="1">Membrane</location>
        <topology evidence="1">Multi-pass membrane protein</topology>
    </subcellularLocation>
</comment>
<keyword evidence="13" id="KW-1185">Reference proteome</keyword>
<dbReference type="Pfam" id="PF01595">
    <property type="entry name" value="CNNM"/>
    <property type="match status" value="1"/>
</dbReference>
<dbReference type="SUPFAM" id="SSF54631">
    <property type="entry name" value="CBS-domain pair"/>
    <property type="match status" value="1"/>
</dbReference>
<dbReference type="GO" id="GO:0010960">
    <property type="term" value="P:magnesium ion homeostasis"/>
    <property type="evidence" value="ECO:0007669"/>
    <property type="project" value="InterPro"/>
</dbReference>
<keyword evidence="5 7" id="KW-0472">Membrane</keyword>
<evidence type="ECO:0000256" key="9">
    <source>
        <dbReference type="SAM" id="Phobius"/>
    </source>
</evidence>
<feature type="domain" description="CNNM transmembrane" evidence="11">
    <location>
        <begin position="67"/>
        <end position="250"/>
    </location>
</feature>
<dbReference type="GO" id="GO:0016020">
    <property type="term" value="C:membrane"/>
    <property type="evidence" value="ECO:0007669"/>
    <property type="project" value="UniProtKB-SubCell"/>
</dbReference>
<sequence>MIASPRAGHNRRHLWVIALVLGQLPLIVSLPVKIRDHAFSGSHSLEVTTPPSEPPHHHQNHHEGSLGIDDLLLNLVVSAFLVLLGGVFAGLTLGLMGQDEVYLKVIEQTGEANERKAASDVLSLLNRGKHWVLVTLLLSNVITNETLPIVLDRLLGGGWPAIVSSTAAIVVFGEIIPQSICVRYGLQIGSAFAPLVRCLMYLLYPIAYPISILLDKALGEQHGTVYKKAGLKTLVTLHRDIGAEKLNEDEVTIISAVLDLKEKPVKDIMTPIKNVFVLPYDRILNEATVHEILNSGFNRIPIHVPDDPNNFIGMLLVRTLITYDPEDALPISSFPLASLPETHPSTSCLNILNYFQEGTSHMVVVSANPGSETDSSVLGVLTLEDVIEELIGEEIVDESDVYMDVQHSIVRVNPAPILSKKVVGNVTAPTYNTQASAKGGTVIFFPSSHTNSPAVGPVDDGFPLQTYCLDKKH</sequence>
<dbReference type="Gene3D" id="3.10.580.10">
    <property type="entry name" value="CBS-domain"/>
    <property type="match status" value="1"/>
</dbReference>
<evidence type="ECO:0000313" key="12">
    <source>
        <dbReference type="EMBL" id="KAA8915963.1"/>
    </source>
</evidence>
<feature type="transmembrane region" description="Helical" evidence="9">
    <location>
        <begin position="71"/>
        <end position="95"/>
    </location>
</feature>
<dbReference type="OrthoDB" id="5353557at2759"/>
<gene>
    <name evidence="12" type="ORF">TRICI_001880</name>
</gene>
<evidence type="ECO:0008006" key="14">
    <source>
        <dbReference type="Google" id="ProtNLM"/>
    </source>
</evidence>
<comment type="caution">
    <text evidence="12">The sequence shown here is derived from an EMBL/GenBank/DDBJ whole genome shotgun (WGS) entry which is preliminary data.</text>
</comment>
<organism evidence="12 13">
    <name type="scientific">Trichomonascus ciferrii</name>
    <dbReference type="NCBI Taxonomy" id="44093"/>
    <lineage>
        <taxon>Eukaryota</taxon>
        <taxon>Fungi</taxon>
        <taxon>Dikarya</taxon>
        <taxon>Ascomycota</taxon>
        <taxon>Saccharomycotina</taxon>
        <taxon>Dipodascomycetes</taxon>
        <taxon>Dipodascales</taxon>
        <taxon>Trichomonascaceae</taxon>
        <taxon>Trichomonascus</taxon>
        <taxon>Trichomonascus ciferrii complex</taxon>
    </lineage>
</organism>